<dbReference type="SUPFAM" id="SSF51338">
    <property type="entry name" value="Composite domain of metallo-dependent hydrolases"/>
    <property type="match status" value="1"/>
</dbReference>
<dbReference type="Proteomes" id="UP000635245">
    <property type="component" value="Unassembled WGS sequence"/>
</dbReference>
<gene>
    <name evidence="2" type="ORF">JHE00_16915</name>
</gene>
<evidence type="ECO:0000313" key="2">
    <source>
        <dbReference type="EMBL" id="MBK1786013.1"/>
    </source>
</evidence>
<dbReference type="PANTHER" id="PTHR11647">
    <property type="entry name" value="HYDRANTOINASE/DIHYDROPYRIMIDINASE FAMILY MEMBER"/>
    <property type="match status" value="1"/>
</dbReference>
<dbReference type="Gene3D" id="3.20.20.140">
    <property type="entry name" value="Metal-dependent hydrolases"/>
    <property type="match status" value="1"/>
</dbReference>
<dbReference type="InterPro" id="IPR050378">
    <property type="entry name" value="Metallo-dep_Hydrolases_sf"/>
</dbReference>
<organism evidence="2 3">
    <name type="scientific">Prauserella cavernicola</name>
    <dbReference type="NCBI Taxonomy" id="2800127"/>
    <lineage>
        <taxon>Bacteria</taxon>
        <taxon>Bacillati</taxon>
        <taxon>Actinomycetota</taxon>
        <taxon>Actinomycetes</taxon>
        <taxon>Pseudonocardiales</taxon>
        <taxon>Pseudonocardiaceae</taxon>
        <taxon>Prauserella</taxon>
    </lineage>
</organism>
<feature type="domain" description="Amidohydrolase 3" evidence="1">
    <location>
        <begin position="41"/>
        <end position="467"/>
    </location>
</feature>
<dbReference type="InterPro" id="IPR032466">
    <property type="entry name" value="Metal_Hydrolase"/>
</dbReference>
<dbReference type="InterPro" id="IPR011059">
    <property type="entry name" value="Metal-dep_hydrolase_composite"/>
</dbReference>
<dbReference type="EMBL" id="JAENJH010000003">
    <property type="protein sequence ID" value="MBK1786013.1"/>
    <property type="molecule type" value="Genomic_DNA"/>
</dbReference>
<protein>
    <submittedName>
        <fullName evidence="2">Amidohydrolase family protein</fullName>
    </submittedName>
</protein>
<dbReference type="InterPro" id="IPR013108">
    <property type="entry name" value="Amidohydro_3"/>
</dbReference>
<reference evidence="2" key="1">
    <citation type="submission" date="2020-12" db="EMBL/GenBank/DDBJ databases">
        <title>Prauserella sp. ASG 168, a novel actinomycete isolated from cave rock.</title>
        <authorList>
            <person name="Suriyachadkun C."/>
        </authorList>
    </citation>
    <scope>NUCLEOTIDE SEQUENCE</scope>
    <source>
        <strain evidence="2">ASG 168</strain>
    </source>
</reference>
<name>A0A934V6T7_9PSEU</name>
<dbReference type="GO" id="GO:0005829">
    <property type="term" value="C:cytosol"/>
    <property type="evidence" value="ECO:0007669"/>
    <property type="project" value="TreeGrafter"/>
</dbReference>
<dbReference type="SUPFAM" id="SSF51556">
    <property type="entry name" value="Metallo-dependent hydrolases"/>
    <property type="match status" value="1"/>
</dbReference>
<dbReference type="Gene3D" id="2.30.40.10">
    <property type="entry name" value="Urease, subunit C, domain 1"/>
    <property type="match status" value="1"/>
</dbReference>
<dbReference type="Pfam" id="PF07969">
    <property type="entry name" value="Amidohydro_3"/>
    <property type="match status" value="1"/>
</dbReference>
<dbReference type="NCBIfam" id="NF006560">
    <property type="entry name" value="PRK09061.1"/>
    <property type="match status" value="1"/>
</dbReference>
<dbReference type="PANTHER" id="PTHR11647:SF1">
    <property type="entry name" value="COLLAPSIN RESPONSE MEDIATOR PROTEIN"/>
    <property type="match status" value="1"/>
</dbReference>
<proteinExistence type="predicted"/>
<evidence type="ECO:0000259" key="1">
    <source>
        <dbReference type="Pfam" id="PF07969"/>
    </source>
</evidence>
<sequence length="487" mass="51391">MVFVGGRVVDPASGLDAVTPVEIADGRVRSIGAVPATEATVLDVTGMTIAPGFIDLHSHGQSVSSMQMQALDGVTTALELEAGVSPVAMAYRLAANEGRPINYGFSASWAGVRMRVLGGIDIGASVQALLSGLGRPAWKQPASERELATVVEHLEIELGAGALGIGVLAGYAPETTREEYIEIARLARRHDVPTFTHARYKNQTGDSRTAYDGIAEIVEAARGTGAHMHVCHVNSTSLRAIDDVHAAVEKALAEGHRVTTEGYPYGAGMTAVAAPFLHPDNLPLLGIGPQNIVVARTGERIASAERLLELRGTTPGEAVIAHYLDEGEADDRDVMRRALIFPDTAVASDAIGFVTASGAAATGWPLPSDARSHPRSAGTFARFWRTMVRETGALSDAEAIRRLTQVPADILASVSPDMRRKGTLSVGSDADVVVFDPTAFTDRATYASPNQASSGMRHVLVGGEFVVRDNEMLPEARPGRAVRGAIR</sequence>
<dbReference type="AlphaFoldDB" id="A0A934V6T7"/>
<comment type="caution">
    <text evidence="2">The sequence shown here is derived from an EMBL/GenBank/DDBJ whole genome shotgun (WGS) entry which is preliminary data.</text>
</comment>
<keyword evidence="3" id="KW-1185">Reference proteome</keyword>
<dbReference type="GO" id="GO:0016812">
    <property type="term" value="F:hydrolase activity, acting on carbon-nitrogen (but not peptide) bonds, in cyclic amides"/>
    <property type="evidence" value="ECO:0007669"/>
    <property type="project" value="TreeGrafter"/>
</dbReference>
<accession>A0A934V6T7</accession>
<evidence type="ECO:0000313" key="3">
    <source>
        <dbReference type="Proteomes" id="UP000635245"/>
    </source>
</evidence>